<reference evidence="1 2" key="1">
    <citation type="submission" date="2019-06" db="EMBL/GenBank/DDBJ databases">
        <authorList>
            <person name="Meng X."/>
        </authorList>
    </citation>
    <scope>NUCLEOTIDE SEQUENCE [LARGE SCALE GENOMIC DNA]</scope>
    <source>
        <strain evidence="1 2">M625</strain>
    </source>
</reference>
<protein>
    <submittedName>
        <fullName evidence="1">Uncharacterized protein</fullName>
    </submittedName>
</protein>
<organism evidence="1 2">
    <name type="scientific">Aquimarina algicola</name>
    <dbReference type="NCBI Taxonomy" id="2589995"/>
    <lineage>
        <taxon>Bacteria</taxon>
        <taxon>Pseudomonadati</taxon>
        <taxon>Bacteroidota</taxon>
        <taxon>Flavobacteriia</taxon>
        <taxon>Flavobacteriales</taxon>
        <taxon>Flavobacteriaceae</taxon>
        <taxon>Aquimarina</taxon>
    </lineage>
</organism>
<evidence type="ECO:0000313" key="2">
    <source>
        <dbReference type="Proteomes" id="UP000315540"/>
    </source>
</evidence>
<gene>
    <name evidence="1" type="ORF">FHK87_18970</name>
</gene>
<dbReference type="OrthoDB" id="5984340at2"/>
<accession>A0A504J629</accession>
<proteinExistence type="predicted"/>
<dbReference type="Proteomes" id="UP000315540">
    <property type="component" value="Unassembled WGS sequence"/>
</dbReference>
<comment type="caution">
    <text evidence="1">The sequence shown here is derived from an EMBL/GenBank/DDBJ whole genome shotgun (WGS) entry which is preliminary data.</text>
</comment>
<dbReference type="AlphaFoldDB" id="A0A504J629"/>
<dbReference type="RefSeq" id="WP_140595353.1">
    <property type="nucleotide sequence ID" value="NZ_VFWZ01000006.1"/>
</dbReference>
<evidence type="ECO:0000313" key="1">
    <source>
        <dbReference type="EMBL" id="TPN84045.1"/>
    </source>
</evidence>
<keyword evidence="2" id="KW-1185">Reference proteome</keyword>
<dbReference type="EMBL" id="VFWZ01000006">
    <property type="protein sequence ID" value="TPN84045.1"/>
    <property type="molecule type" value="Genomic_DNA"/>
</dbReference>
<sequence length="205" mass="23982">MIELQMNILSISKGLLFVTLLFIGCKKAEKRENHLQTISKEQNVTIVDTVVSEKIEVNQKITKDTSWSKKTNRVHSWDINQFIVECSQGYRNELIQEIQYIKSQWEHTKNPLVVSYQGSDIGDYLHIIFQDSKGNHYDFGSGNNNYSDVKLFKDTLDYIDNPTSINKRFKIYWDWKISSFPCCSGAYEMVKAYQPSIIKIEPYMR</sequence>
<name>A0A504J629_9FLAO</name>